<dbReference type="PANTHER" id="PTHR12286:SF5">
    <property type="entry name" value="SACCHAROPINE DEHYDROGENASE-LIKE OXIDOREDUCTASE"/>
    <property type="match status" value="1"/>
</dbReference>
<dbReference type="InterPro" id="IPR051276">
    <property type="entry name" value="Saccharopine_DH-like_oxidrdct"/>
</dbReference>
<protein>
    <recommendedName>
        <fullName evidence="3">Saccharopine dehydrogenase NADP binding domain-containing protein</fullName>
    </recommendedName>
</protein>
<dbReference type="InterPro" id="IPR005097">
    <property type="entry name" value="Sacchrp_dh_NADP-bd"/>
</dbReference>
<dbReference type="AlphaFoldDB" id="A0A2P7ZU21"/>
<dbReference type="Proteomes" id="UP000243723">
    <property type="component" value="Unassembled WGS sequence"/>
</dbReference>
<keyword evidence="2" id="KW-0472">Membrane</keyword>
<gene>
    <name evidence="4" type="ORF">B9Z65_2969</name>
</gene>
<dbReference type="Pfam" id="PF03435">
    <property type="entry name" value="Sacchrp_dh_NADP"/>
    <property type="match status" value="1"/>
</dbReference>
<evidence type="ECO:0000256" key="2">
    <source>
        <dbReference type="SAM" id="Phobius"/>
    </source>
</evidence>
<dbReference type="GO" id="GO:0005739">
    <property type="term" value="C:mitochondrion"/>
    <property type="evidence" value="ECO:0007669"/>
    <property type="project" value="TreeGrafter"/>
</dbReference>
<organism evidence="4 5">
    <name type="scientific">Elsinoe australis</name>
    <dbReference type="NCBI Taxonomy" id="40998"/>
    <lineage>
        <taxon>Eukaryota</taxon>
        <taxon>Fungi</taxon>
        <taxon>Dikarya</taxon>
        <taxon>Ascomycota</taxon>
        <taxon>Pezizomycotina</taxon>
        <taxon>Dothideomycetes</taxon>
        <taxon>Dothideomycetidae</taxon>
        <taxon>Myriangiales</taxon>
        <taxon>Elsinoaceae</taxon>
        <taxon>Elsinoe</taxon>
    </lineage>
</organism>
<dbReference type="EMBL" id="NHZQ01000121">
    <property type="protein sequence ID" value="PSK51702.1"/>
    <property type="molecule type" value="Genomic_DNA"/>
</dbReference>
<feature type="domain" description="Saccharopine dehydrogenase NADP binding" evidence="3">
    <location>
        <begin position="11"/>
        <end position="139"/>
    </location>
</feature>
<reference evidence="4 5" key="1">
    <citation type="submission" date="2017-05" db="EMBL/GenBank/DDBJ databases">
        <title>Draft genome sequence of Elsinoe australis.</title>
        <authorList>
            <person name="Cheng Q."/>
        </authorList>
    </citation>
    <scope>NUCLEOTIDE SEQUENCE [LARGE SCALE GENOMIC DNA]</scope>
    <source>
        <strain evidence="4 5">NL1</strain>
    </source>
</reference>
<keyword evidence="2" id="KW-0812">Transmembrane</keyword>
<sequence length="418" mass="45675">MVQNDRRYDLVVFGATGFTGKYTAEHVVTDLPTDIKWAIAGRSASKLQALSDELKQLNPDRPSPAIEECSLDPQQLQTLARKTKVLLTTVGPYAKYGTPVLEACVDNGTHYFDVTGETPWVYDMIEKYHKKAKANHAVIIPQIGMDSAPADLVTWSLVTHVQSTLSKTTKNIIFTLHKVRSMPSGGTLASLLGLFDTYSLSFVGKSMKPWALSPVAPVKAHGSNNSPTLVQKLTGVRAVRDLGTLTTSLQGAVDRTQVYRTWGLLDHGNFYGSGFRFYPYMTARNLLQGMLTHLAIALGGLALLLSPFRAILKRLVYAPGQGPSRDESKSDYIEYRAVAEADSTDPDEPKRAFGRMTFEGSAYHMTGIFLAQAAISLLRDDSLAKKMGGGVLTPATLGAAYIERLQKAGIKFETRTLP</sequence>
<evidence type="ECO:0000313" key="5">
    <source>
        <dbReference type="Proteomes" id="UP000243723"/>
    </source>
</evidence>
<dbReference type="PANTHER" id="PTHR12286">
    <property type="entry name" value="SACCHAROPINE DEHYDROGENASE-LIKE OXIDOREDUCTASE"/>
    <property type="match status" value="1"/>
</dbReference>
<comment type="caution">
    <text evidence="4">The sequence shown here is derived from an EMBL/GenBank/DDBJ whole genome shotgun (WGS) entry which is preliminary data.</text>
</comment>
<proteinExistence type="inferred from homology"/>
<dbReference type="GO" id="GO:0005811">
    <property type="term" value="C:lipid droplet"/>
    <property type="evidence" value="ECO:0007669"/>
    <property type="project" value="TreeGrafter"/>
</dbReference>
<keyword evidence="2" id="KW-1133">Transmembrane helix</keyword>
<comment type="similarity">
    <text evidence="1">Belongs to the saccharopine dehydrogenase family.</text>
</comment>
<feature type="transmembrane region" description="Helical" evidence="2">
    <location>
        <begin position="286"/>
        <end position="305"/>
    </location>
</feature>
<accession>A0A2P7ZU21</accession>
<dbReference type="GO" id="GO:0005886">
    <property type="term" value="C:plasma membrane"/>
    <property type="evidence" value="ECO:0007669"/>
    <property type="project" value="TreeGrafter"/>
</dbReference>
<dbReference type="OrthoDB" id="10268090at2759"/>
<name>A0A2P7ZU21_9PEZI</name>
<evidence type="ECO:0000256" key="1">
    <source>
        <dbReference type="ARBA" id="ARBA00038048"/>
    </source>
</evidence>
<dbReference type="SUPFAM" id="SSF51735">
    <property type="entry name" value="NAD(P)-binding Rossmann-fold domains"/>
    <property type="match status" value="1"/>
</dbReference>
<evidence type="ECO:0000313" key="4">
    <source>
        <dbReference type="EMBL" id="PSK51702.1"/>
    </source>
</evidence>
<dbReference type="InterPro" id="IPR036291">
    <property type="entry name" value="NAD(P)-bd_dom_sf"/>
</dbReference>
<dbReference type="GO" id="GO:0009247">
    <property type="term" value="P:glycolipid biosynthetic process"/>
    <property type="evidence" value="ECO:0007669"/>
    <property type="project" value="TreeGrafter"/>
</dbReference>
<dbReference type="Gene3D" id="3.40.50.720">
    <property type="entry name" value="NAD(P)-binding Rossmann-like Domain"/>
    <property type="match status" value="1"/>
</dbReference>
<keyword evidence="5" id="KW-1185">Reference proteome</keyword>
<evidence type="ECO:0000259" key="3">
    <source>
        <dbReference type="Pfam" id="PF03435"/>
    </source>
</evidence>